<evidence type="ECO:0000313" key="2">
    <source>
        <dbReference type="Proteomes" id="UP001159364"/>
    </source>
</evidence>
<name>A0AAV8STX7_9ROSI</name>
<dbReference type="Proteomes" id="UP001159364">
    <property type="component" value="Linkage Group LG09"/>
</dbReference>
<reference evidence="1 2" key="1">
    <citation type="submission" date="2021-09" db="EMBL/GenBank/DDBJ databases">
        <title>Genomic insights and catalytic innovation underlie evolution of tropane alkaloids biosynthesis.</title>
        <authorList>
            <person name="Wang Y.-J."/>
            <person name="Tian T."/>
            <person name="Huang J.-P."/>
            <person name="Huang S.-X."/>
        </authorList>
    </citation>
    <scope>NUCLEOTIDE SEQUENCE [LARGE SCALE GENOMIC DNA]</scope>
    <source>
        <strain evidence="1">KIB-2018</strain>
        <tissue evidence="1">Leaf</tissue>
    </source>
</reference>
<gene>
    <name evidence="1" type="ORF">K2173_019262</name>
</gene>
<dbReference type="EMBL" id="JAIWQS010000009">
    <property type="protein sequence ID" value="KAJ8755464.1"/>
    <property type="molecule type" value="Genomic_DNA"/>
</dbReference>
<accession>A0AAV8STX7</accession>
<dbReference type="AlphaFoldDB" id="A0AAV8STX7"/>
<protein>
    <submittedName>
        <fullName evidence="1">Uncharacterized protein</fullName>
    </submittedName>
</protein>
<sequence>MFLSSTKKFKTSYVLWQVHMLHLTIINQLETWLGMDNAGFNLFTMNVKSIHFLGTASLQGHFLEVSSYHRRGFNKVNRPCPQRRYSGGGGCCGGVDNPFLLKTF</sequence>
<comment type="caution">
    <text evidence="1">The sequence shown here is derived from an EMBL/GenBank/DDBJ whole genome shotgun (WGS) entry which is preliminary data.</text>
</comment>
<keyword evidence="2" id="KW-1185">Reference proteome</keyword>
<evidence type="ECO:0000313" key="1">
    <source>
        <dbReference type="EMBL" id="KAJ8755464.1"/>
    </source>
</evidence>
<organism evidence="1 2">
    <name type="scientific">Erythroxylum novogranatense</name>
    <dbReference type="NCBI Taxonomy" id="1862640"/>
    <lineage>
        <taxon>Eukaryota</taxon>
        <taxon>Viridiplantae</taxon>
        <taxon>Streptophyta</taxon>
        <taxon>Embryophyta</taxon>
        <taxon>Tracheophyta</taxon>
        <taxon>Spermatophyta</taxon>
        <taxon>Magnoliopsida</taxon>
        <taxon>eudicotyledons</taxon>
        <taxon>Gunneridae</taxon>
        <taxon>Pentapetalae</taxon>
        <taxon>rosids</taxon>
        <taxon>fabids</taxon>
        <taxon>Malpighiales</taxon>
        <taxon>Erythroxylaceae</taxon>
        <taxon>Erythroxylum</taxon>
    </lineage>
</organism>
<proteinExistence type="predicted"/>